<accession>A0A2D3PH11</accession>
<dbReference type="RefSeq" id="WP_099989629.1">
    <property type="nucleotide sequence ID" value="NZ_CP024701.1"/>
</dbReference>
<dbReference type="EMBL" id="CP024702">
    <property type="protein sequence ID" value="ATV66969.1"/>
    <property type="molecule type" value="Genomic_DNA"/>
</dbReference>
<dbReference type="CDD" id="cd02966">
    <property type="entry name" value="TlpA_like_family"/>
    <property type="match status" value="1"/>
</dbReference>
<dbReference type="Gene3D" id="3.40.30.10">
    <property type="entry name" value="Glutaredoxin"/>
    <property type="match status" value="1"/>
</dbReference>
<dbReference type="SUPFAM" id="SSF52833">
    <property type="entry name" value="Thioredoxin-like"/>
    <property type="match status" value="1"/>
</dbReference>
<sequence>MKKIIFILLLSILSLTSFAIPLNNVDKAGNVTLPNIELVDQYGKKHNLQDYKGKVIMINFWVSWCSDCQGEMPKVVELYKEYGENKKDVIILGVVNPTSKKYPNNKDRIEKKELLKYIADNNYIFPSLFDETGKTYDEYEIEEYPSTFILNENGHLRDYIKGAVSKEELKESIDKVLNSVQK</sequence>
<reference evidence="2" key="1">
    <citation type="submission" date="2017-11" db="EMBL/GenBank/DDBJ databases">
        <title>Genome sequencing of Fusobacterium periodonticum KCOM 1282.</title>
        <authorList>
            <person name="Kook J.-K."/>
            <person name="Park S.-N."/>
            <person name="Lim Y.K."/>
        </authorList>
    </citation>
    <scope>NUCLEOTIDE SEQUENCE [LARGE SCALE GENOMIC DNA]</scope>
    <source>
        <strain evidence="2">KCOM 1282</strain>
    </source>
</reference>
<evidence type="ECO:0000313" key="2">
    <source>
        <dbReference type="Proteomes" id="UP000231749"/>
    </source>
</evidence>
<protein>
    <submittedName>
        <fullName evidence="1">Thiol:disulfide interchange protein</fullName>
    </submittedName>
</protein>
<dbReference type="InterPro" id="IPR050553">
    <property type="entry name" value="Thioredoxin_ResA/DsbE_sf"/>
</dbReference>
<gene>
    <name evidence="1" type="ORF">CTM86_10550</name>
</gene>
<dbReference type="GO" id="GO:0016491">
    <property type="term" value="F:oxidoreductase activity"/>
    <property type="evidence" value="ECO:0007669"/>
    <property type="project" value="InterPro"/>
</dbReference>
<dbReference type="InterPro" id="IPR000866">
    <property type="entry name" value="AhpC/TSA"/>
</dbReference>
<name>A0A2D3PH11_9FUSO</name>
<proteinExistence type="predicted"/>
<dbReference type="PROSITE" id="PS51352">
    <property type="entry name" value="THIOREDOXIN_2"/>
    <property type="match status" value="1"/>
</dbReference>
<dbReference type="AlphaFoldDB" id="A0A2D3PH11"/>
<dbReference type="InterPro" id="IPR013766">
    <property type="entry name" value="Thioredoxin_domain"/>
</dbReference>
<organism evidence="1 2">
    <name type="scientific">Fusobacterium pseudoperiodonticum</name>
    <dbReference type="NCBI Taxonomy" id="2663009"/>
    <lineage>
        <taxon>Bacteria</taxon>
        <taxon>Fusobacteriati</taxon>
        <taxon>Fusobacteriota</taxon>
        <taxon>Fusobacteriia</taxon>
        <taxon>Fusobacteriales</taxon>
        <taxon>Fusobacteriaceae</taxon>
        <taxon>Fusobacterium</taxon>
    </lineage>
</organism>
<dbReference type="InterPro" id="IPR036249">
    <property type="entry name" value="Thioredoxin-like_sf"/>
</dbReference>
<dbReference type="PANTHER" id="PTHR42852">
    <property type="entry name" value="THIOL:DISULFIDE INTERCHANGE PROTEIN DSBE"/>
    <property type="match status" value="1"/>
</dbReference>
<dbReference type="GO" id="GO:0016209">
    <property type="term" value="F:antioxidant activity"/>
    <property type="evidence" value="ECO:0007669"/>
    <property type="project" value="InterPro"/>
</dbReference>
<dbReference type="PANTHER" id="PTHR42852:SF17">
    <property type="entry name" value="THIOREDOXIN-LIKE PROTEIN HI_1115"/>
    <property type="match status" value="1"/>
</dbReference>
<dbReference type="Pfam" id="PF00578">
    <property type="entry name" value="AhpC-TSA"/>
    <property type="match status" value="1"/>
</dbReference>
<dbReference type="Proteomes" id="UP000231749">
    <property type="component" value="Chromosome"/>
</dbReference>
<evidence type="ECO:0000313" key="1">
    <source>
        <dbReference type="EMBL" id="ATV66969.1"/>
    </source>
</evidence>